<dbReference type="RefSeq" id="WP_104372274.1">
    <property type="nucleotide sequence ID" value="NZ_BFAV01000125.1"/>
</dbReference>
<protein>
    <submittedName>
        <fullName evidence="2">Lj965 prophage protein</fullName>
    </submittedName>
</protein>
<name>A0A2L2XCA0_9FIRM</name>
<organism evidence="2 3">
    <name type="scientific">Desulfocucumis palustris</name>
    <dbReference type="NCBI Taxonomy" id="1898651"/>
    <lineage>
        <taxon>Bacteria</taxon>
        <taxon>Bacillati</taxon>
        <taxon>Bacillota</taxon>
        <taxon>Clostridia</taxon>
        <taxon>Eubacteriales</taxon>
        <taxon>Desulfocucumaceae</taxon>
        <taxon>Desulfocucumis</taxon>
    </lineage>
</organism>
<dbReference type="SMART" id="SM01022">
    <property type="entry name" value="ASCH"/>
    <property type="match status" value="1"/>
</dbReference>
<evidence type="ECO:0000313" key="3">
    <source>
        <dbReference type="Proteomes" id="UP000239549"/>
    </source>
</evidence>
<feature type="domain" description="ASCH" evidence="1">
    <location>
        <begin position="5"/>
        <end position="98"/>
    </location>
</feature>
<dbReference type="SUPFAM" id="SSF88697">
    <property type="entry name" value="PUA domain-like"/>
    <property type="match status" value="1"/>
</dbReference>
<dbReference type="OrthoDB" id="9800495at2"/>
<reference evidence="3" key="1">
    <citation type="submission" date="2018-02" db="EMBL/GenBank/DDBJ databases">
        <title>Genome sequence of Desulfocucumis palustris strain NAW-5.</title>
        <authorList>
            <person name="Watanabe M."/>
            <person name="Kojima H."/>
            <person name="Fukui M."/>
        </authorList>
    </citation>
    <scope>NUCLEOTIDE SEQUENCE [LARGE SCALE GENOMIC DNA]</scope>
    <source>
        <strain evidence="3">NAW-5</strain>
    </source>
</reference>
<dbReference type="AlphaFoldDB" id="A0A2L2XCA0"/>
<gene>
    <name evidence="2" type="ORF">DCCM_3070</name>
</gene>
<dbReference type="Pfam" id="PF04266">
    <property type="entry name" value="ASCH"/>
    <property type="match status" value="1"/>
</dbReference>
<keyword evidence="3" id="KW-1185">Reference proteome</keyword>
<evidence type="ECO:0000313" key="2">
    <source>
        <dbReference type="EMBL" id="GBF33959.1"/>
    </source>
</evidence>
<evidence type="ECO:0000259" key="1">
    <source>
        <dbReference type="SMART" id="SM01022"/>
    </source>
</evidence>
<dbReference type="Proteomes" id="UP000239549">
    <property type="component" value="Unassembled WGS sequence"/>
</dbReference>
<dbReference type="Gene3D" id="2.30.130.30">
    <property type="entry name" value="Hypothetical protein"/>
    <property type="match status" value="1"/>
</dbReference>
<comment type="caution">
    <text evidence="2">The sequence shown here is derived from an EMBL/GenBank/DDBJ whole genome shotgun (WGS) entry which is preliminary data.</text>
</comment>
<dbReference type="InterPro" id="IPR015947">
    <property type="entry name" value="PUA-like_sf"/>
</dbReference>
<proteinExistence type="predicted"/>
<sequence length="129" mass="15304">MKVLLSIRPEYVEKIFSGEKKYEYRKNIFKKEIDKVIVYSTQPEGKIVGEFSVEIILHDTLDNIWDLTSRYSGISHSFFKNYFNGREDGYAIKIGEVIPYNEPIDPRDINTDFKPPQSFCYLENDFHRH</sequence>
<dbReference type="InterPro" id="IPR007374">
    <property type="entry name" value="ASCH_domain"/>
</dbReference>
<accession>A0A2L2XCA0</accession>
<dbReference type="EMBL" id="BFAV01000125">
    <property type="protein sequence ID" value="GBF33959.1"/>
    <property type="molecule type" value="Genomic_DNA"/>
</dbReference>